<evidence type="ECO:0000313" key="2">
    <source>
        <dbReference type="EMBL" id="KAF2461605.1"/>
    </source>
</evidence>
<accession>A0A6A6PCA1</accession>
<gene>
    <name evidence="2" type="ORF">BDY21DRAFT_90691</name>
</gene>
<dbReference type="AlphaFoldDB" id="A0A6A6PCA1"/>
<dbReference type="EMBL" id="MU001671">
    <property type="protein sequence ID" value="KAF2461605.1"/>
    <property type="molecule type" value="Genomic_DNA"/>
</dbReference>
<proteinExistence type="predicted"/>
<reference evidence="2" key="1">
    <citation type="journal article" date="2020" name="Stud. Mycol.">
        <title>101 Dothideomycetes genomes: a test case for predicting lifestyles and emergence of pathogens.</title>
        <authorList>
            <person name="Haridas S."/>
            <person name="Albert R."/>
            <person name="Binder M."/>
            <person name="Bloem J."/>
            <person name="Labutti K."/>
            <person name="Salamov A."/>
            <person name="Andreopoulos B."/>
            <person name="Baker S."/>
            <person name="Barry K."/>
            <person name="Bills G."/>
            <person name="Bluhm B."/>
            <person name="Cannon C."/>
            <person name="Castanera R."/>
            <person name="Culley D."/>
            <person name="Daum C."/>
            <person name="Ezra D."/>
            <person name="Gonzalez J."/>
            <person name="Henrissat B."/>
            <person name="Kuo A."/>
            <person name="Liang C."/>
            <person name="Lipzen A."/>
            <person name="Lutzoni F."/>
            <person name="Magnuson J."/>
            <person name="Mondo S."/>
            <person name="Nolan M."/>
            <person name="Ohm R."/>
            <person name="Pangilinan J."/>
            <person name="Park H.-J."/>
            <person name="Ramirez L."/>
            <person name="Alfaro M."/>
            <person name="Sun H."/>
            <person name="Tritt A."/>
            <person name="Yoshinaga Y."/>
            <person name="Zwiers L.-H."/>
            <person name="Turgeon B."/>
            <person name="Goodwin S."/>
            <person name="Spatafora J."/>
            <person name="Crous P."/>
            <person name="Grigoriev I."/>
        </authorList>
    </citation>
    <scope>NUCLEOTIDE SEQUENCE</scope>
    <source>
        <strain evidence="2">ATCC 16933</strain>
    </source>
</reference>
<protein>
    <submittedName>
        <fullName evidence="2">Uncharacterized protein</fullName>
    </submittedName>
</protein>
<organism evidence="2 3">
    <name type="scientific">Lineolata rhizophorae</name>
    <dbReference type="NCBI Taxonomy" id="578093"/>
    <lineage>
        <taxon>Eukaryota</taxon>
        <taxon>Fungi</taxon>
        <taxon>Dikarya</taxon>
        <taxon>Ascomycota</taxon>
        <taxon>Pezizomycotina</taxon>
        <taxon>Dothideomycetes</taxon>
        <taxon>Dothideomycetes incertae sedis</taxon>
        <taxon>Lineolatales</taxon>
        <taxon>Lineolataceae</taxon>
        <taxon>Lineolata</taxon>
    </lineage>
</organism>
<evidence type="ECO:0000313" key="3">
    <source>
        <dbReference type="Proteomes" id="UP000799766"/>
    </source>
</evidence>
<keyword evidence="3" id="KW-1185">Reference proteome</keyword>
<name>A0A6A6PCA1_9PEZI</name>
<dbReference type="Proteomes" id="UP000799766">
    <property type="component" value="Unassembled WGS sequence"/>
</dbReference>
<sequence length="198" mass="22833">MYSFVSAFLASFSLACPAVCGADWSGGKTCDEANLCLARGHRLEIYAIGTRHRDATVYTMGPGCTRKQRSAMVLKDMVEQLDRYACMVNGIWERHLYFFHHNFFEGQRPEIDYWEGANLLNQHHHHWFLVAYYSLNVFGARAERVDEPFPFLYWCDNLALDYGSSALFLWTALKHKAFLSMCSLCFGERGNSHHRIGR</sequence>
<feature type="chain" id="PRO_5025669116" evidence="1">
    <location>
        <begin position="22"/>
        <end position="198"/>
    </location>
</feature>
<feature type="signal peptide" evidence="1">
    <location>
        <begin position="1"/>
        <end position="21"/>
    </location>
</feature>
<keyword evidence="1" id="KW-0732">Signal</keyword>
<evidence type="ECO:0000256" key="1">
    <source>
        <dbReference type="SAM" id="SignalP"/>
    </source>
</evidence>